<protein>
    <recommendedName>
        <fullName evidence="5">PGF-CTERM sorting domain-containing protein</fullName>
    </recommendedName>
</protein>
<feature type="region of interest" description="Disordered" evidence="1">
    <location>
        <begin position="104"/>
        <end position="124"/>
    </location>
</feature>
<evidence type="ECO:0008006" key="5">
    <source>
        <dbReference type="Google" id="ProtNLM"/>
    </source>
</evidence>
<dbReference type="EMBL" id="CP031310">
    <property type="protein sequence ID" value="QCC51948.1"/>
    <property type="molecule type" value="Genomic_DNA"/>
</dbReference>
<keyword evidence="4" id="KW-1185">Reference proteome</keyword>
<dbReference type="STRING" id="1457250.GCA_000755225_00440"/>
<evidence type="ECO:0000313" key="3">
    <source>
        <dbReference type="EMBL" id="QCC51948.1"/>
    </source>
</evidence>
<keyword evidence="2" id="KW-0812">Transmembrane</keyword>
<feature type="compositionally biased region" description="Polar residues" evidence="1">
    <location>
        <begin position="27"/>
        <end position="39"/>
    </location>
</feature>
<dbReference type="GeneID" id="39848641"/>
<evidence type="ECO:0000256" key="2">
    <source>
        <dbReference type="SAM" id="Phobius"/>
    </source>
</evidence>
<dbReference type="Proteomes" id="UP000296706">
    <property type="component" value="Chromosome"/>
</dbReference>
<dbReference type="AlphaFoldDB" id="A0A4D6HFL9"/>
<dbReference type="RefSeq" id="WP_079979480.1">
    <property type="nucleotide sequence ID" value="NZ_CP031310.1"/>
</dbReference>
<evidence type="ECO:0000313" key="4">
    <source>
        <dbReference type="Proteomes" id="UP000296706"/>
    </source>
</evidence>
<organism evidence="3 4">
    <name type="scientific">Halapricum salinum</name>
    <dbReference type="NCBI Taxonomy" id="1457250"/>
    <lineage>
        <taxon>Archaea</taxon>
        <taxon>Methanobacteriati</taxon>
        <taxon>Methanobacteriota</taxon>
        <taxon>Stenosarchaea group</taxon>
        <taxon>Halobacteria</taxon>
        <taxon>Halobacteriales</taxon>
        <taxon>Haloarculaceae</taxon>
        <taxon>Halapricum</taxon>
    </lineage>
</organism>
<evidence type="ECO:0000256" key="1">
    <source>
        <dbReference type="SAM" id="MobiDB-lite"/>
    </source>
</evidence>
<feature type="region of interest" description="Disordered" evidence="1">
    <location>
        <begin position="26"/>
        <end position="49"/>
    </location>
</feature>
<reference evidence="3 4" key="1">
    <citation type="journal article" date="2019" name="Nat. Commun.">
        <title>A new type of DNA phosphorothioation-based antiviral system in archaea.</title>
        <authorList>
            <person name="Xiong L."/>
            <person name="Liu S."/>
            <person name="Chen S."/>
            <person name="Xiao Y."/>
            <person name="Zhu B."/>
            <person name="Gao Y."/>
            <person name="Zhang Y."/>
            <person name="Chen B."/>
            <person name="Luo J."/>
            <person name="Deng Z."/>
            <person name="Chen X."/>
            <person name="Wang L."/>
            <person name="Chen S."/>
        </authorList>
    </citation>
    <scope>NUCLEOTIDE SEQUENCE [LARGE SCALE GENOMIC DNA]</scope>
    <source>
        <strain evidence="3 4">CBA1105</strain>
    </source>
</reference>
<feature type="compositionally biased region" description="Polar residues" evidence="1">
    <location>
        <begin position="113"/>
        <end position="124"/>
    </location>
</feature>
<keyword evidence="2" id="KW-0472">Membrane</keyword>
<name>A0A4D6HFL9_9EURY</name>
<gene>
    <name evidence="3" type="ORF">DV733_12230</name>
</gene>
<dbReference type="KEGG" id="hsn:DV733_12230"/>
<keyword evidence="2" id="KW-1133">Transmembrane helix</keyword>
<dbReference type="InterPro" id="IPR047792">
    <property type="entry name" value="Hvo_1808-like"/>
</dbReference>
<sequence length="533" mass="57609">MRTAIALLTALVMVCSVAVPAGVAAANPSTDSVNQTTENHPPDPPSDRLGWEDGYWYNESLSVTAEDGLNDTELDAVVARSMARVERVRGIEFNGSVPVEVISREEFREEQDGSSSNTSTANRLHQNVKWEAMLSIGEDENALETSESTRSATVGGYYSPSEERIVIVSENTTTPQMDEITLSQELFHALQDQKLRVSFNRSTQEGINARNGIVEGDGNLVDRLYGQRCDAEWDCVIPESDGSNGGGGNTSDINYGIYLTQFQPYSDGPKFVQQIQREGGWDAVDDVYENPPTSSEQIIHPEKYPDEGPVNITFEDTSSEAWSVPDMGNGSVDYARFGQAGLSAMFMRPVFASGGTASPVVGPRDFYNISNGGISDFDPLNYSLEVTNGWGNDKLYPYVTNQSAETNETGYVWQTEWDTEADAEEFADAYVDLLEHYGAESVAGNQSTYRIPDNRTFGDAFYVDVDGSTVTLVNGPNVTALSEIRAGAAPAAEPDPTTTSSDDTGSGFGPGFGAVAALLAVIAAALVSIHRRD</sequence>
<dbReference type="OrthoDB" id="85977at2157"/>
<proteinExistence type="predicted"/>
<accession>A0A4D6HFL9</accession>
<feature type="transmembrane region" description="Helical" evidence="2">
    <location>
        <begin position="508"/>
        <end position="529"/>
    </location>
</feature>
<dbReference type="NCBIfam" id="NF038145">
    <property type="entry name" value="Hvo_1808_fam"/>
    <property type="match status" value="1"/>
</dbReference>